<dbReference type="SUPFAM" id="SSF161111">
    <property type="entry name" value="Cation efflux protein transmembrane domain-like"/>
    <property type="match status" value="1"/>
</dbReference>
<protein>
    <submittedName>
        <fullName evidence="8">Mitochondrial metal transporter 2</fullName>
    </submittedName>
</protein>
<comment type="subcellular location">
    <subcellularLocation>
        <location evidence="1">Membrane</location>
        <topology evidence="1">Multi-pass membrane protein</topology>
    </subcellularLocation>
</comment>
<evidence type="ECO:0000313" key="9">
    <source>
        <dbReference type="Proteomes" id="UP000037751"/>
    </source>
</evidence>
<keyword evidence="3 6" id="KW-0812">Transmembrane</keyword>
<evidence type="ECO:0000259" key="7">
    <source>
        <dbReference type="Pfam" id="PF01545"/>
    </source>
</evidence>
<dbReference type="PANTHER" id="PTHR43840:SF15">
    <property type="entry name" value="MITOCHONDRIAL METAL TRANSPORTER 1-RELATED"/>
    <property type="match status" value="1"/>
</dbReference>
<dbReference type="RefSeq" id="XP_017991950.1">
    <property type="nucleotide sequence ID" value="XM_018138209.1"/>
</dbReference>
<keyword evidence="2" id="KW-0813">Transport</keyword>
<dbReference type="AlphaFoldDB" id="A0A0M8MM36"/>
<dbReference type="Gene3D" id="1.20.1510.10">
    <property type="entry name" value="Cation efflux protein transmembrane domain"/>
    <property type="match status" value="1"/>
</dbReference>
<dbReference type="PANTHER" id="PTHR43840">
    <property type="entry name" value="MITOCHONDRIAL METAL TRANSPORTER 1-RELATED"/>
    <property type="match status" value="1"/>
</dbReference>
<evidence type="ECO:0000256" key="4">
    <source>
        <dbReference type="ARBA" id="ARBA00022989"/>
    </source>
</evidence>
<evidence type="ECO:0000256" key="1">
    <source>
        <dbReference type="ARBA" id="ARBA00004141"/>
    </source>
</evidence>
<sequence length="166" mass="18535">MAKAKETRSSVLAASAQHQRVESMGSIMTFLAITGTWLGAAWLDPLGGMVQAVYNFREAWRLLMSAVNHLCDGSAGPEHVQSVRVQLDQLLDYMKERGEGPMFSWSQLAVIPNGPFMTAYITLTFPPHTALEQVLTIEAMIEKRLQAHIPMITQLRTKLNIRKPVE</sequence>
<gene>
    <name evidence="8" type="ORF">Malapachy_3750</name>
</gene>
<name>A0A0M8MM36_9BASI</name>
<dbReference type="Proteomes" id="UP000037751">
    <property type="component" value="Unassembled WGS sequence"/>
</dbReference>
<dbReference type="InterPro" id="IPR027469">
    <property type="entry name" value="Cation_efflux_TMD_sf"/>
</dbReference>
<evidence type="ECO:0000256" key="3">
    <source>
        <dbReference type="ARBA" id="ARBA00022692"/>
    </source>
</evidence>
<dbReference type="OrthoDB" id="435980at2759"/>
<evidence type="ECO:0000256" key="6">
    <source>
        <dbReference type="SAM" id="Phobius"/>
    </source>
</evidence>
<dbReference type="Pfam" id="PF01545">
    <property type="entry name" value="Cation_efflux"/>
    <property type="match status" value="1"/>
</dbReference>
<accession>A0A0M8MM36</accession>
<feature type="domain" description="Cation efflux protein transmembrane" evidence="7">
    <location>
        <begin position="4"/>
        <end position="70"/>
    </location>
</feature>
<dbReference type="InterPro" id="IPR050291">
    <property type="entry name" value="CDF_Transporter"/>
</dbReference>
<dbReference type="GO" id="GO:0098771">
    <property type="term" value="P:inorganic ion homeostasis"/>
    <property type="evidence" value="ECO:0007669"/>
    <property type="project" value="UniProtKB-ARBA"/>
</dbReference>
<evidence type="ECO:0000256" key="2">
    <source>
        <dbReference type="ARBA" id="ARBA00022448"/>
    </source>
</evidence>
<dbReference type="GO" id="GO:0016020">
    <property type="term" value="C:membrane"/>
    <property type="evidence" value="ECO:0007669"/>
    <property type="project" value="UniProtKB-SubCell"/>
</dbReference>
<keyword evidence="5 6" id="KW-0472">Membrane</keyword>
<dbReference type="VEuPathDB" id="FungiDB:Malapachy_3750"/>
<dbReference type="GeneID" id="28730085"/>
<dbReference type="InterPro" id="IPR058533">
    <property type="entry name" value="Cation_efflux_TM"/>
</dbReference>
<dbReference type="EMBL" id="LGAV01000004">
    <property type="protein sequence ID" value="KOS14318.1"/>
    <property type="molecule type" value="Genomic_DNA"/>
</dbReference>
<comment type="caution">
    <text evidence="8">The sequence shown here is derived from an EMBL/GenBank/DDBJ whole genome shotgun (WGS) entry which is preliminary data.</text>
</comment>
<keyword evidence="9" id="KW-1185">Reference proteome</keyword>
<proteinExistence type="predicted"/>
<evidence type="ECO:0000313" key="8">
    <source>
        <dbReference type="EMBL" id="KOS14318.1"/>
    </source>
</evidence>
<dbReference type="GO" id="GO:0030003">
    <property type="term" value="P:intracellular monoatomic cation homeostasis"/>
    <property type="evidence" value="ECO:0007669"/>
    <property type="project" value="UniProtKB-ARBA"/>
</dbReference>
<dbReference type="STRING" id="77020.A0A0M8MM36"/>
<feature type="transmembrane region" description="Helical" evidence="6">
    <location>
        <begin position="21"/>
        <end position="43"/>
    </location>
</feature>
<dbReference type="GO" id="GO:0008324">
    <property type="term" value="F:monoatomic cation transmembrane transporter activity"/>
    <property type="evidence" value="ECO:0007669"/>
    <property type="project" value="InterPro"/>
</dbReference>
<reference evidence="8 9" key="1">
    <citation type="submission" date="2015-07" db="EMBL/GenBank/DDBJ databases">
        <title>Draft Genome Sequence of Malassezia furfur CBS1878 and Malassezia pachydermatis CBS1879.</title>
        <authorList>
            <person name="Triana S."/>
            <person name="Ohm R."/>
            <person name="Gonzalez A."/>
            <person name="DeCock H."/>
            <person name="Restrepo S."/>
            <person name="Celis A."/>
        </authorList>
    </citation>
    <scope>NUCLEOTIDE SEQUENCE [LARGE SCALE GENOMIC DNA]</scope>
    <source>
        <strain evidence="8 9">CBS 1879</strain>
    </source>
</reference>
<keyword evidence="4 6" id="KW-1133">Transmembrane helix</keyword>
<evidence type="ECO:0000256" key="5">
    <source>
        <dbReference type="ARBA" id="ARBA00023136"/>
    </source>
</evidence>
<organism evidence="8 9">
    <name type="scientific">Malassezia pachydermatis</name>
    <dbReference type="NCBI Taxonomy" id="77020"/>
    <lineage>
        <taxon>Eukaryota</taxon>
        <taxon>Fungi</taxon>
        <taxon>Dikarya</taxon>
        <taxon>Basidiomycota</taxon>
        <taxon>Ustilaginomycotina</taxon>
        <taxon>Malasseziomycetes</taxon>
        <taxon>Malasseziales</taxon>
        <taxon>Malasseziaceae</taxon>
        <taxon>Malassezia</taxon>
    </lineage>
</organism>